<comment type="cofactor">
    <cofactor evidence="8">
        <name>Mg(2+)</name>
        <dbReference type="ChEBI" id="CHEBI:18420"/>
    </cofactor>
</comment>
<dbReference type="EC" id="2.7.7.8" evidence="8"/>
<evidence type="ECO:0000259" key="9">
    <source>
        <dbReference type="PROSITE" id="PS50126"/>
    </source>
</evidence>
<dbReference type="Pfam" id="PF00013">
    <property type="entry name" value="KH_1"/>
    <property type="match status" value="1"/>
</dbReference>
<comment type="function">
    <text evidence="8">Involved in mRNA degradation. Catalyzes the phosphorolysis of single-stranded polyribonucleotides processively in the 3'- to 5'-direction.</text>
</comment>
<comment type="subcellular location">
    <subcellularLocation>
        <location evidence="8">Cytoplasm</location>
    </subcellularLocation>
</comment>
<dbReference type="InterPro" id="IPR036345">
    <property type="entry name" value="ExoRNase_PH_dom2_sf"/>
</dbReference>
<keyword evidence="5 8" id="KW-0479">Metal-binding</keyword>
<evidence type="ECO:0000256" key="3">
    <source>
        <dbReference type="ARBA" id="ARBA00022679"/>
    </source>
</evidence>
<dbReference type="EMBL" id="JAAFYZ010000173">
    <property type="protein sequence ID" value="MBS2552151.1"/>
    <property type="molecule type" value="Genomic_DNA"/>
</dbReference>
<comment type="similarity">
    <text evidence="1 8">Belongs to the polyribonucleotide nucleotidyltransferase family.</text>
</comment>
<dbReference type="Pfam" id="PF03726">
    <property type="entry name" value="PNPase"/>
    <property type="match status" value="1"/>
</dbReference>
<dbReference type="InterPro" id="IPR015848">
    <property type="entry name" value="PNPase_PH_RNA-bd_bac/org-type"/>
</dbReference>
<feature type="domain" description="S1 motif" evidence="9">
    <location>
        <begin position="651"/>
        <end position="723"/>
    </location>
</feature>
<feature type="binding site" evidence="8">
    <location>
        <position position="520"/>
    </location>
    <ligand>
        <name>Mg(2+)</name>
        <dbReference type="ChEBI" id="CHEBI:18420"/>
    </ligand>
</feature>
<dbReference type="InterPro" id="IPR036456">
    <property type="entry name" value="PNPase_PH_RNA-bd_sf"/>
</dbReference>
<dbReference type="InterPro" id="IPR012162">
    <property type="entry name" value="PNPase"/>
</dbReference>
<dbReference type="HAMAP" id="MF_01595">
    <property type="entry name" value="PNPase"/>
    <property type="match status" value="1"/>
</dbReference>
<dbReference type="PANTHER" id="PTHR11252:SF0">
    <property type="entry name" value="POLYRIBONUCLEOTIDE NUCLEOTIDYLTRANSFERASE 1, MITOCHONDRIAL"/>
    <property type="match status" value="1"/>
</dbReference>
<dbReference type="PIRSF" id="PIRSF005499">
    <property type="entry name" value="PNPase"/>
    <property type="match status" value="1"/>
</dbReference>
<evidence type="ECO:0000313" key="11">
    <source>
        <dbReference type="Proteomes" id="UP000730482"/>
    </source>
</evidence>
<dbReference type="GO" id="GO:0004654">
    <property type="term" value="F:polyribonucleotide nucleotidyltransferase activity"/>
    <property type="evidence" value="ECO:0007669"/>
    <property type="project" value="UniProtKB-EC"/>
</dbReference>
<keyword evidence="3 8" id="KW-0808">Transferase</keyword>
<dbReference type="SUPFAM" id="SSF54211">
    <property type="entry name" value="Ribosomal protein S5 domain 2-like"/>
    <property type="match status" value="2"/>
</dbReference>
<dbReference type="SMART" id="SM00316">
    <property type="entry name" value="S1"/>
    <property type="match status" value="1"/>
</dbReference>
<dbReference type="CDD" id="cd11364">
    <property type="entry name" value="RNase_PH_PNPase_2"/>
    <property type="match status" value="1"/>
</dbReference>
<dbReference type="SUPFAM" id="SSF46915">
    <property type="entry name" value="Polynucleotide phosphorylase/guanosine pentaphosphate synthase (PNPase/GPSI), domain 3"/>
    <property type="match status" value="1"/>
</dbReference>
<dbReference type="SUPFAM" id="SSF55666">
    <property type="entry name" value="Ribonuclease PH domain 2-like"/>
    <property type="match status" value="2"/>
</dbReference>
<dbReference type="SMART" id="SM00322">
    <property type="entry name" value="KH"/>
    <property type="match status" value="1"/>
</dbReference>
<evidence type="ECO:0000256" key="1">
    <source>
        <dbReference type="ARBA" id="ARBA00007404"/>
    </source>
</evidence>
<accession>A0ABS5L1G6</accession>
<keyword evidence="4 8" id="KW-0548">Nucleotidyltransferase</keyword>
<dbReference type="InterPro" id="IPR004088">
    <property type="entry name" value="KH_dom_type_1"/>
</dbReference>
<evidence type="ECO:0000313" key="10">
    <source>
        <dbReference type="EMBL" id="MBS2552151.1"/>
    </source>
</evidence>
<dbReference type="InterPro" id="IPR027408">
    <property type="entry name" value="PNPase/RNase_PH_dom_sf"/>
</dbReference>
<keyword evidence="11" id="KW-1185">Reference proteome</keyword>
<name>A0ABS5L1G6_9ACTN</name>
<gene>
    <name evidence="8" type="primary">pnp</name>
    <name evidence="10" type="ORF">KGQ19_35375</name>
</gene>
<organism evidence="10 11">
    <name type="scientific">Catenulispora pinistramenti</name>
    <dbReference type="NCBI Taxonomy" id="2705254"/>
    <lineage>
        <taxon>Bacteria</taxon>
        <taxon>Bacillati</taxon>
        <taxon>Actinomycetota</taxon>
        <taxon>Actinomycetes</taxon>
        <taxon>Catenulisporales</taxon>
        <taxon>Catenulisporaceae</taxon>
        <taxon>Catenulispora</taxon>
    </lineage>
</organism>
<keyword evidence="6 8" id="KW-0460">Magnesium</keyword>
<dbReference type="Proteomes" id="UP000730482">
    <property type="component" value="Unassembled WGS sequence"/>
</dbReference>
<evidence type="ECO:0000256" key="4">
    <source>
        <dbReference type="ARBA" id="ARBA00022695"/>
    </source>
</evidence>
<feature type="binding site" evidence="8">
    <location>
        <position position="514"/>
    </location>
    <ligand>
        <name>Mg(2+)</name>
        <dbReference type="ChEBI" id="CHEBI:18420"/>
    </ligand>
</feature>
<dbReference type="Gene3D" id="3.30.230.70">
    <property type="entry name" value="GHMP Kinase, N-terminal domain"/>
    <property type="match status" value="2"/>
</dbReference>
<keyword evidence="2 8" id="KW-0963">Cytoplasm</keyword>
<dbReference type="InterPro" id="IPR012340">
    <property type="entry name" value="NA-bd_OB-fold"/>
</dbReference>
<evidence type="ECO:0000256" key="7">
    <source>
        <dbReference type="ARBA" id="ARBA00022884"/>
    </source>
</evidence>
<sequence>MSEGVFTTEAVIDNGPFGQRTVRFETGRLARQAAGSVVAYLDEETMVLSATTASKSPKESLDFFPLTVDVEERMYAVGRIPGSFFRREGRPSEDAILTCRLIDRPLRPSFAKGLRNEVQVVATIMALNPDHLYDVVAINAASASTQLAGLPFSGPIGGVRVALIQDRWVAFPTHTELADAVFDMVVAGRVLDDGDVAIMMVEAEATSETVALVAGGSTAPTEEVVADGLEAAKPFIKALCVAQQELASSAAKATAEFPRFLDYQDDVLEAVTATAKTELANALTIAAKQEREEELDRVKALVVEKLAQQFEGREKEIGGAFRALTKKLVRERIIRDQVRIDGRGVRDIRPLSAEVEVVPRVHGSALFERGETQILGITTLNMLRMEQQLDTLNPETRKRYMHNYNFPPYSTGETGRVGSPKRREIGHGALAERALVPVLPAREDFPYAIRQVSEALSSNGSTSMGSVCASTMSLLNAGVPLKAPVAGIAMGLVSAEIDGKTEYVALTDILGAEDAFGDMDFKVAGTKDFVTALQLDTKLDGIPASVLAAALKQAKDARLHILDVMMEAIDVPDEMSEFAPRIISVKIPVDKIGEVIGPKGKMINQIQEDTGAEITIEDDGTIYIGAANGSAAEAARTTINQIANPTMPEVGERYLGTVVKTTTFGAFVSLMPGRDGLLHVSQLKKLAGGKRVENVEDVIKVGDKVQVEIAEIDSRGKLSLIPVLPDEQESKPAEAKAE</sequence>
<protein>
    <recommendedName>
        <fullName evidence="8">Polyribonucleotide nucleotidyltransferase</fullName>
        <ecNumber evidence="8">2.7.7.8</ecNumber>
    </recommendedName>
    <alternativeName>
        <fullName evidence="8">Polynucleotide phosphorylase</fullName>
        <shortName evidence="8">PNPase</shortName>
    </alternativeName>
</protein>
<evidence type="ECO:0000256" key="6">
    <source>
        <dbReference type="ARBA" id="ARBA00022842"/>
    </source>
</evidence>
<comment type="caution">
    <text evidence="10">The sequence shown here is derived from an EMBL/GenBank/DDBJ whole genome shotgun (WGS) entry which is preliminary data.</text>
</comment>
<dbReference type="CDD" id="cd04472">
    <property type="entry name" value="S1_PNPase"/>
    <property type="match status" value="1"/>
</dbReference>
<dbReference type="InterPro" id="IPR036612">
    <property type="entry name" value="KH_dom_type_1_sf"/>
</dbReference>
<dbReference type="PANTHER" id="PTHR11252">
    <property type="entry name" value="POLYRIBONUCLEOTIDE NUCLEOTIDYLTRANSFERASE"/>
    <property type="match status" value="1"/>
</dbReference>
<proteinExistence type="inferred from homology"/>
<dbReference type="Pfam" id="PF00575">
    <property type="entry name" value="S1"/>
    <property type="match status" value="1"/>
</dbReference>
<dbReference type="InterPro" id="IPR020568">
    <property type="entry name" value="Ribosomal_Su5_D2-typ_SF"/>
</dbReference>
<dbReference type="InterPro" id="IPR014069">
    <property type="entry name" value="GPSI/PNP"/>
</dbReference>
<dbReference type="SUPFAM" id="SSF50249">
    <property type="entry name" value="Nucleic acid-binding proteins"/>
    <property type="match status" value="1"/>
</dbReference>
<evidence type="ECO:0000256" key="2">
    <source>
        <dbReference type="ARBA" id="ARBA00022490"/>
    </source>
</evidence>
<dbReference type="InterPro" id="IPR003029">
    <property type="entry name" value="S1_domain"/>
</dbReference>
<dbReference type="NCBIfam" id="NF008805">
    <property type="entry name" value="PRK11824.1"/>
    <property type="match status" value="1"/>
</dbReference>
<dbReference type="Gene3D" id="3.30.1370.10">
    <property type="entry name" value="K Homology domain, type 1"/>
    <property type="match status" value="1"/>
</dbReference>
<dbReference type="PROSITE" id="PS50084">
    <property type="entry name" value="KH_TYPE_1"/>
    <property type="match status" value="1"/>
</dbReference>
<dbReference type="InterPro" id="IPR001247">
    <property type="entry name" value="ExoRNase_PH_dom1"/>
</dbReference>
<dbReference type="RefSeq" id="WP_212017460.1">
    <property type="nucleotide sequence ID" value="NZ_JAAFYZ010000173.1"/>
</dbReference>
<dbReference type="Gene3D" id="2.40.50.140">
    <property type="entry name" value="Nucleic acid-binding proteins"/>
    <property type="match status" value="1"/>
</dbReference>
<reference evidence="10 11" key="1">
    <citation type="submission" date="2020-02" db="EMBL/GenBank/DDBJ databases">
        <title>Acidophilic actinobacteria isolated from forest soil.</title>
        <authorList>
            <person name="Golinska P."/>
        </authorList>
    </citation>
    <scope>NUCLEOTIDE SEQUENCE [LARGE SCALE GENOMIC DNA]</scope>
    <source>
        <strain evidence="10 11">NL8</strain>
    </source>
</reference>
<dbReference type="Pfam" id="PF01138">
    <property type="entry name" value="RNase_PH"/>
    <property type="match status" value="2"/>
</dbReference>
<dbReference type="InterPro" id="IPR004087">
    <property type="entry name" value="KH_dom"/>
</dbReference>
<dbReference type="CDD" id="cd02393">
    <property type="entry name" value="KH-I_PNPase"/>
    <property type="match status" value="1"/>
</dbReference>
<dbReference type="SUPFAM" id="SSF54791">
    <property type="entry name" value="Eukaryotic type KH-domain (KH-domain type I)"/>
    <property type="match status" value="1"/>
</dbReference>
<dbReference type="NCBIfam" id="TIGR03591">
    <property type="entry name" value="polynuc_phos"/>
    <property type="match status" value="1"/>
</dbReference>
<evidence type="ECO:0000256" key="8">
    <source>
        <dbReference type="HAMAP-Rule" id="MF_01595"/>
    </source>
</evidence>
<comment type="catalytic activity">
    <reaction evidence="8">
        <text>RNA(n+1) + phosphate = RNA(n) + a ribonucleoside 5'-diphosphate</text>
        <dbReference type="Rhea" id="RHEA:22096"/>
        <dbReference type="Rhea" id="RHEA-COMP:14527"/>
        <dbReference type="Rhea" id="RHEA-COMP:17342"/>
        <dbReference type="ChEBI" id="CHEBI:43474"/>
        <dbReference type="ChEBI" id="CHEBI:57930"/>
        <dbReference type="ChEBI" id="CHEBI:140395"/>
        <dbReference type="EC" id="2.7.7.8"/>
    </reaction>
</comment>
<keyword evidence="7 8" id="KW-0694">RNA-binding</keyword>
<dbReference type="PROSITE" id="PS50126">
    <property type="entry name" value="S1"/>
    <property type="match status" value="1"/>
</dbReference>
<evidence type="ECO:0000256" key="5">
    <source>
        <dbReference type="ARBA" id="ARBA00022723"/>
    </source>
</evidence>
<dbReference type="NCBIfam" id="TIGR02696">
    <property type="entry name" value="pppGpp_PNP"/>
    <property type="match status" value="1"/>
</dbReference>